<comment type="caution">
    <text evidence="4">The sequence shown here is derived from an EMBL/GenBank/DDBJ whole genome shotgun (WGS) entry which is preliminary data.</text>
</comment>
<feature type="region of interest" description="Disordered" evidence="1">
    <location>
        <begin position="360"/>
        <end position="381"/>
    </location>
</feature>
<dbReference type="SUPFAM" id="SSF48239">
    <property type="entry name" value="Terpenoid cyclases/Protein prenyltransferases"/>
    <property type="match status" value="1"/>
</dbReference>
<feature type="transmembrane region" description="Helical" evidence="2">
    <location>
        <begin position="392"/>
        <end position="410"/>
    </location>
</feature>
<keyword evidence="2" id="KW-0472">Membrane</keyword>
<dbReference type="RefSeq" id="WP_184842387.1">
    <property type="nucleotide sequence ID" value="NZ_JACHMN010000003.1"/>
</dbReference>
<name>A0A841C0S4_9ACTN</name>
<feature type="signal peptide" evidence="3">
    <location>
        <begin position="1"/>
        <end position="33"/>
    </location>
</feature>
<feature type="chain" id="PRO_5032445178" evidence="3">
    <location>
        <begin position="34"/>
        <end position="422"/>
    </location>
</feature>
<keyword evidence="2" id="KW-1133">Transmembrane helix</keyword>
<evidence type="ECO:0000256" key="1">
    <source>
        <dbReference type="SAM" id="MobiDB-lite"/>
    </source>
</evidence>
<dbReference type="InterPro" id="IPR008930">
    <property type="entry name" value="Terpenoid_cyclase/PrenylTrfase"/>
</dbReference>
<dbReference type="PANTHER" id="PTHR10559:SF18">
    <property type="entry name" value="TRANSCOBALAMIN II"/>
    <property type="match status" value="1"/>
</dbReference>
<dbReference type="NCBIfam" id="TIGR01167">
    <property type="entry name" value="LPXTG_anchor"/>
    <property type="match status" value="1"/>
</dbReference>
<keyword evidence="3" id="KW-0732">Signal</keyword>
<gene>
    <name evidence="4" type="ORF">F4553_005994</name>
</gene>
<dbReference type="AlphaFoldDB" id="A0A841C0S4"/>
<protein>
    <submittedName>
        <fullName evidence="4">LPXTG-motif cell wall-anchored protein</fullName>
    </submittedName>
</protein>
<dbReference type="Proteomes" id="UP000587527">
    <property type="component" value="Unassembled WGS sequence"/>
</dbReference>
<evidence type="ECO:0000256" key="2">
    <source>
        <dbReference type="SAM" id="Phobius"/>
    </source>
</evidence>
<proteinExistence type="predicted"/>
<dbReference type="PANTHER" id="PTHR10559">
    <property type="entry name" value="TRANSCOBALAMIN-1/GASTRIC INTRINSIC FACTOR"/>
    <property type="match status" value="1"/>
</dbReference>
<evidence type="ECO:0000313" key="4">
    <source>
        <dbReference type="EMBL" id="MBB5872560.1"/>
    </source>
</evidence>
<accession>A0A841C0S4</accession>
<reference evidence="4 5" key="1">
    <citation type="submission" date="2020-08" db="EMBL/GenBank/DDBJ databases">
        <title>Sequencing the genomes of 1000 actinobacteria strains.</title>
        <authorList>
            <person name="Klenk H.-P."/>
        </authorList>
    </citation>
    <scope>NUCLEOTIDE SEQUENCE [LARGE SCALE GENOMIC DNA]</scope>
    <source>
        <strain evidence="4 5">DSM 45362</strain>
    </source>
</reference>
<dbReference type="InterPro" id="IPR051588">
    <property type="entry name" value="Cobalamin_Transport"/>
</dbReference>
<evidence type="ECO:0000313" key="5">
    <source>
        <dbReference type="Proteomes" id="UP000587527"/>
    </source>
</evidence>
<organism evidence="4 5">
    <name type="scientific">Allocatelliglobosispora scoriae</name>
    <dbReference type="NCBI Taxonomy" id="643052"/>
    <lineage>
        <taxon>Bacteria</taxon>
        <taxon>Bacillati</taxon>
        <taxon>Actinomycetota</taxon>
        <taxon>Actinomycetes</taxon>
        <taxon>Micromonosporales</taxon>
        <taxon>Micromonosporaceae</taxon>
        <taxon>Allocatelliglobosispora</taxon>
    </lineage>
</organism>
<feature type="compositionally biased region" description="Low complexity" evidence="1">
    <location>
        <begin position="360"/>
        <end position="377"/>
    </location>
</feature>
<dbReference type="EMBL" id="JACHMN010000003">
    <property type="protein sequence ID" value="MBB5872560.1"/>
    <property type="molecule type" value="Genomic_DNA"/>
</dbReference>
<keyword evidence="5" id="KW-1185">Reference proteome</keyword>
<sequence>MLRPSLLPRGGARLAAVAAVAVLAFAGAAPAQAAPPTTDQPAAAAGGWLARQLVDGERFESDFGGGLVYPDQGLTLDAVLAFAAAGVAGDNADKALAWLADADTLAGYIGDGTDESYAGAHAKLMLAVQVQGKNPASFGGVDLDSRLRALMAASGRFVDKSAYGDYSNGFSQALAVLALDRTAAGVPAAAVTYLAGTQCADGGFPLYLEQPTCASDVDSTGMVVQALIAAGDSANATEGVEWLLTKQKADGGFGGSGPTSGENANSTGLAAQALRVAGRATAANKAVAYLTKLQVGCAGAVADRGGVAYDGTGFDAANANRATAQAILGLSGHGFAELDGAQAADAAPVLLCATASPSPSASVPASPSTSGSASPVPGEGGGLPVTGQPVALLIWSGAALVGIGAVAFVVGRRRRRLSEPAA</sequence>
<dbReference type="Gene3D" id="1.50.10.20">
    <property type="match status" value="1"/>
</dbReference>
<keyword evidence="2" id="KW-0812">Transmembrane</keyword>
<evidence type="ECO:0000256" key="3">
    <source>
        <dbReference type="SAM" id="SignalP"/>
    </source>
</evidence>